<dbReference type="Gene3D" id="1.20.120.1870">
    <property type="entry name" value="Fic/DOC protein, Fido domain"/>
    <property type="match status" value="1"/>
</dbReference>
<proteinExistence type="predicted"/>
<reference evidence="2" key="1">
    <citation type="submission" date="2016-06" db="EMBL/GenBank/DDBJ databases">
        <title>Draft Genome sequence of the fungus Inonotus baumii.</title>
        <authorList>
            <person name="Zhu H."/>
            <person name="Lin W."/>
        </authorList>
    </citation>
    <scope>NUCLEOTIDE SEQUENCE</scope>
    <source>
        <strain evidence="2">821</strain>
    </source>
</reference>
<comment type="caution">
    <text evidence="2">The sequence shown here is derived from an EMBL/GenBank/DDBJ whole genome shotgun (WGS) entry which is preliminary data.</text>
</comment>
<evidence type="ECO:0000313" key="3">
    <source>
        <dbReference type="Proteomes" id="UP000757232"/>
    </source>
</evidence>
<sequence>MSVASTATTAHILSRLFTPCYVSRINRQIVHPATSVIVKPNELESALARPLHVAQYEPERSPGYLAAQLSYGIIMGHPFMDGNKRTGKYVLSAPPMIDQVHVAKAFFLANEYLRMQGRLGLTDGLEGADALHHLAQRYVQVAAGELGIEALAASMR</sequence>
<organism evidence="2 3">
    <name type="scientific">Sanghuangporus baumii</name>
    <name type="common">Phellinus baumii</name>
    <dbReference type="NCBI Taxonomy" id="108892"/>
    <lineage>
        <taxon>Eukaryota</taxon>
        <taxon>Fungi</taxon>
        <taxon>Dikarya</taxon>
        <taxon>Basidiomycota</taxon>
        <taxon>Agaricomycotina</taxon>
        <taxon>Agaricomycetes</taxon>
        <taxon>Hymenochaetales</taxon>
        <taxon>Hymenochaetaceae</taxon>
        <taxon>Sanghuangporus</taxon>
    </lineage>
</organism>
<dbReference type="PROSITE" id="PS51459">
    <property type="entry name" value="FIDO"/>
    <property type="match status" value="1"/>
</dbReference>
<dbReference type="OrthoDB" id="3049701at2759"/>
<dbReference type="InterPro" id="IPR053737">
    <property type="entry name" value="Type_II_TA_Toxin"/>
</dbReference>
<feature type="domain" description="Fido" evidence="1">
    <location>
        <begin position="17"/>
        <end position="144"/>
    </location>
</feature>
<dbReference type="Proteomes" id="UP000757232">
    <property type="component" value="Unassembled WGS sequence"/>
</dbReference>
<dbReference type="EMBL" id="LNZH02000177">
    <property type="protein sequence ID" value="OCB88523.1"/>
    <property type="molecule type" value="Genomic_DNA"/>
</dbReference>
<evidence type="ECO:0000259" key="1">
    <source>
        <dbReference type="PROSITE" id="PS51459"/>
    </source>
</evidence>
<gene>
    <name evidence="2" type="ORF">A7U60_g4338</name>
</gene>
<dbReference type="InterPro" id="IPR036597">
    <property type="entry name" value="Fido-like_dom_sf"/>
</dbReference>
<dbReference type="InterPro" id="IPR006440">
    <property type="entry name" value="Doc"/>
</dbReference>
<name>A0A9Q5HYU9_SANBA</name>
<dbReference type="PANTHER" id="PTHR39426:SF1">
    <property type="entry name" value="HOMOLOGY TO DEATH-ON-CURING PROTEIN OF PHAGE P1"/>
    <property type="match status" value="1"/>
</dbReference>
<accession>A0A9Q5HYU9</accession>
<dbReference type="AlphaFoldDB" id="A0A9Q5HYU9"/>
<dbReference type="SUPFAM" id="SSF140931">
    <property type="entry name" value="Fic-like"/>
    <property type="match status" value="1"/>
</dbReference>
<dbReference type="InterPro" id="IPR003812">
    <property type="entry name" value="Fido"/>
</dbReference>
<dbReference type="Pfam" id="PF02661">
    <property type="entry name" value="Fic"/>
    <property type="match status" value="1"/>
</dbReference>
<protein>
    <recommendedName>
        <fullName evidence="1">Fido domain-containing protein</fullName>
    </recommendedName>
</protein>
<keyword evidence="3" id="KW-1185">Reference proteome</keyword>
<evidence type="ECO:0000313" key="2">
    <source>
        <dbReference type="EMBL" id="OCB88523.1"/>
    </source>
</evidence>
<dbReference type="PANTHER" id="PTHR39426">
    <property type="entry name" value="HOMOLOGY TO DEATH-ON-CURING PROTEIN OF PHAGE P1"/>
    <property type="match status" value="1"/>
</dbReference>
<dbReference type="GO" id="GO:0016301">
    <property type="term" value="F:kinase activity"/>
    <property type="evidence" value="ECO:0007669"/>
    <property type="project" value="InterPro"/>
</dbReference>